<feature type="compositionally biased region" description="Basic and acidic residues" evidence="1">
    <location>
        <begin position="516"/>
        <end position="533"/>
    </location>
</feature>
<feature type="compositionally biased region" description="Acidic residues" evidence="1">
    <location>
        <begin position="712"/>
        <end position="724"/>
    </location>
</feature>
<feature type="region of interest" description="Disordered" evidence="1">
    <location>
        <begin position="1058"/>
        <end position="1105"/>
    </location>
</feature>
<comment type="caution">
    <text evidence="2">The sequence shown here is derived from an EMBL/GenBank/DDBJ whole genome shotgun (WGS) entry which is preliminary data.</text>
</comment>
<dbReference type="PANTHER" id="PTHR23005:SF4">
    <property type="entry name" value="OXYGEN-REGULATED PROTEIN 1"/>
    <property type="match status" value="1"/>
</dbReference>
<dbReference type="Proteomes" id="UP000314294">
    <property type="component" value="Unassembled WGS sequence"/>
</dbReference>
<evidence type="ECO:0000256" key="1">
    <source>
        <dbReference type="SAM" id="MobiDB-lite"/>
    </source>
</evidence>
<dbReference type="OrthoDB" id="9895813at2759"/>
<dbReference type="EMBL" id="SRLO01000229">
    <property type="protein sequence ID" value="TNN65786.1"/>
    <property type="molecule type" value="Genomic_DNA"/>
</dbReference>
<feature type="region of interest" description="Disordered" evidence="1">
    <location>
        <begin position="587"/>
        <end position="611"/>
    </location>
</feature>
<evidence type="ECO:0000313" key="3">
    <source>
        <dbReference type="Proteomes" id="UP000314294"/>
    </source>
</evidence>
<feature type="compositionally biased region" description="Polar residues" evidence="1">
    <location>
        <begin position="801"/>
        <end position="819"/>
    </location>
</feature>
<feature type="compositionally biased region" description="Basic and acidic residues" evidence="1">
    <location>
        <begin position="69"/>
        <end position="78"/>
    </location>
</feature>
<feature type="compositionally biased region" description="Acidic residues" evidence="1">
    <location>
        <begin position="472"/>
        <end position="482"/>
    </location>
</feature>
<feature type="compositionally biased region" description="Polar residues" evidence="1">
    <location>
        <begin position="14"/>
        <end position="23"/>
    </location>
</feature>
<dbReference type="GO" id="GO:0060041">
    <property type="term" value="P:retina development in camera-type eye"/>
    <property type="evidence" value="ECO:0007669"/>
    <property type="project" value="TreeGrafter"/>
</dbReference>
<name>A0A4Z2HJ02_9TELE</name>
<feature type="region of interest" description="Disordered" evidence="1">
    <location>
        <begin position="1010"/>
        <end position="1039"/>
    </location>
</feature>
<feature type="compositionally biased region" description="Low complexity" evidence="1">
    <location>
        <begin position="1027"/>
        <end position="1037"/>
    </location>
</feature>
<gene>
    <name evidence="2" type="primary">Rp1_1</name>
    <name evidence="2" type="ORF">EYF80_023938</name>
</gene>
<dbReference type="GO" id="GO:0042461">
    <property type="term" value="P:photoreceptor cell development"/>
    <property type="evidence" value="ECO:0007669"/>
    <property type="project" value="TreeGrafter"/>
</dbReference>
<feature type="region of interest" description="Disordered" evidence="1">
    <location>
        <begin position="220"/>
        <end position="252"/>
    </location>
</feature>
<dbReference type="GO" id="GO:0035082">
    <property type="term" value="P:axoneme assembly"/>
    <property type="evidence" value="ECO:0007669"/>
    <property type="project" value="TreeGrafter"/>
</dbReference>
<feature type="compositionally biased region" description="Basic and acidic residues" evidence="1">
    <location>
        <begin position="426"/>
        <end position="440"/>
    </location>
</feature>
<feature type="compositionally biased region" description="Basic and acidic residues" evidence="1">
    <location>
        <begin position="702"/>
        <end position="711"/>
    </location>
</feature>
<evidence type="ECO:0000313" key="2">
    <source>
        <dbReference type="EMBL" id="TNN65786.1"/>
    </source>
</evidence>
<feature type="compositionally biased region" description="Basic and acidic residues" evidence="1">
    <location>
        <begin position="903"/>
        <end position="922"/>
    </location>
</feature>
<feature type="compositionally biased region" description="Basic and acidic residues" evidence="1">
    <location>
        <begin position="1090"/>
        <end position="1100"/>
    </location>
</feature>
<dbReference type="AlphaFoldDB" id="A0A4Z2HJ02"/>
<feature type="compositionally biased region" description="Polar residues" evidence="1">
    <location>
        <begin position="851"/>
        <end position="876"/>
    </location>
</feature>
<proteinExistence type="predicted"/>
<feature type="compositionally biased region" description="Basic and acidic residues" evidence="1">
    <location>
        <begin position="595"/>
        <end position="610"/>
    </location>
</feature>
<organism evidence="2 3">
    <name type="scientific">Liparis tanakae</name>
    <name type="common">Tanaka's snailfish</name>
    <dbReference type="NCBI Taxonomy" id="230148"/>
    <lineage>
        <taxon>Eukaryota</taxon>
        <taxon>Metazoa</taxon>
        <taxon>Chordata</taxon>
        <taxon>Craniata</taxon>
        <taxon>Vertebrata</taxon>
        <taxon>Euteleostomi</taxon>
        <taxon>Actinopterygii</taxon>
        <taxon>Neopterygii</taxon>
        <taxon>Teleostei</taxon>
        <taxon>Neoteleostei</taxon>
        <taxon>Acanthomorphata</taxon>
        <taxon>Eupercaria</taxon>
        <taxon>Perciformes</taxon>
        <taxon>Cottioidei</taxon>
        <taxon>Cottales</taxon>
        <taxon>Liparidae</taxon>
        <taxon>Liparis</taxon>
    </lineage>
</organism>
<feature type="region of interest" description="Disordered" evidence="1">
    <location>
        <begin position="272"/>
        <end position="575"/>
    </location>
</feature>
<accession>A0A4Z2HJ02</accession>
<feature type="compositionally biased region" description="Polar residues" evidence="1">
    <location>
        <begin position="690"/>
        <end position="699"/>
    </location>
</feature>
<dbReference type="GO" id="GO:0005930">
    <property type="term" value="C:axoneme"/>
    <property type="evidence" value="ECO:0007669"/>
    <property type="project" value="TreeGrafter"/>
</dbReference>
<feature type="region of interest" description="Disordered" evidence="1">
    <location>
        <begin position="851"/>
        <end position="943"/>
    </location>
</feature>
<keyword evidence="3" id="KW-1185">Reference proteome</keyword>
<feature type="compositionally biased region" description="Basic and acidic residues" evidence="1">
    <location>
        <begin position="675"/>
        <end position="687"/>
    </location>
</feature>
<sequence>MASQHKSIGRLLSRNVSSDNASEPTHKTQSKTPSQRRRHQTPQSINSTDELEKTLAGNPLMPLDAEQSDDSRMTDDLEKSITQRTPQPLHIANRPKMKAVLEKICYSIKSIRQITQTKRLERSNSLPDFSSHVTSTFGSSSKALLAFLSVMTLKEGLADVNMNELNADDVSCVEALKMIDSLRRIASIEDSHQLKVSLSNLQQSASKQLLQSWKGFQNLADQPKSRSSTSNNSEQEDVTEAAPEQDRGIDKNVIDEIVDNLDIPERLKEELTSLSKDKSNRDDLETQDNAKGSPFSTEDAVNVRDVSQEENDNKITDIKQSKQSSTGSITKDTEDEDCLYEPIGGYQRPPAETTDKQTPEEPELYSTMVFAKDSRDKANPEQTKRNGSVRSKKSLEQDSGSSEVEEQDMEGHQLQMYSEVSVSDNELTRDVESVSDERGQHTSSATKDLKQEVLSKLSASSSEAGEQHGSEEEPEGECEEVQQESRGGGHPSNNGSHSEEEEDEQPRSNYYSEVNGRGKESILRKDSHRKSSTEEEQPEVECQAACTGSNVSVDGSTCASDVDDPSSEEEQEEVECKTLKVIIEENVSDSEKEEEEHFHNLPDPGKETRKYRGLKTLIEETEEVSSEEKVHRADETYICDTLGGDPSQFIENQSSYTQKDESSLTYGFNADDDSGNDHSSCEEHAEMEQPTVTEQPINNSSSDDKESSSEEEHADIDTYTEESCTEYQEAPAQCQDTKCEKVVEKLKHQTGKIISQSIAERVILLEKQVADAQKTTEGSVIRRFSQRNAPCEPDVEDSPSEPLTSQSAPATRSAPQSSLSFSYDSCGVITSEPEGNKVRFIREMFLAKSATDTQPRCFPSSNTFDTRTETSASGGYQSQTSSELSSSEDDSARKSITKGFVRRTIERLYGKKDTKPDEEASERPPSAPKQKKKERSSIFSPFHTSRSKAMSELSYFNSTNAADTLSEATRCVAFNARVGPEDRVSLDNEKWYLRENDVIRKSVSDPVGINKASTNSGGEAMCEGAEESSPYSLLSSKSEQEDKMSLLSRKCTYFSLPHMSDSDSHQDDLNTVGKSSAGGDGPADPTEDREDAKSREERIDSQPGVSITEFKMKDNKVHPLMEPPPDGEVVVVQPEKGQGVVRRGIQEPDMLDVLYNFCGQNCPIL</sequence>
<feature type="compositionally biased region" description="Basic and acidic residues" evidence="1">
    <location>
        <begin position="311"/>
        <end position="320"/>
    </location>
</feature>
<feature type="region of interest" description="Disordered" evidence="1">
    <location>
        <begin position="771"/>
        <end position="819"/>
    </location>
</feature>
<feature type="compositionally biased region" description="Basic and acidic residues" evidence="1">
    <location>
        <begin position="272"/>
        <end position="284"/>
    </location>
</feature>
<feature type="compositionally biased region" description="Polar residues" evidence="1">
    <location>
        <begin position="321"/>
        <end position="330"/>
    </location>
</feature>
<feature type="region of interest" description="Disordered" evidence="1">
    <location>
        <begin position="1"/>
        <end position="78"/>
    </location>
</feature>
<protein>
    <submittedName>
        <fullName evidence="2">Oxygen-regulated protein 1</fullName>
    </submittedName>
</protein>
<feature type="region of interest" description="Disordered" evidence="1">
    <location>
        <begin position="642"/>
        <end position="736"/>
    </location>
</feature>
<dbReference type="PANTHER" id="PTHR23005">
    <property type="entry name" value="RETINITIS PIGMENTOSA 1 PROTEIN"/>
    <property type="match status" value="1"/>
</dbReference>
<reference evidence="2 3" key="1">
    <citation type="submission" date="2019-03" db="EMBL/GenBank/DDBJ databases">
        <title>First draft genome of Liparis tanakae, snailfish: a comprehensive survey of snailfish specific genes.</title>
        <authorList>
            <person name="Kim W."/>
            <person name="Song I."/>
            <person name="Jeong J.-H."/>
            <person name="Kim D."/>
            <person name="Kim S."/>
            <person name="Ryu S."/>
            <person name="Song J.Y."/>
            <person name="Lee S.K."/>
        </authorList>
    </citation>
    <scope>NUCLEOTIDE SEQUENCE [LARGE SCALE GENOMIC DNA]</scope>
    <source>
        <tissue evidence="2">Muscle</tissue>
    </source>
</reference>
<feature type="compositionally biased region" description="Polar residues" evidence="1">
    <location>
        <begin position="546"/>
        <end position="559"/>
    </location>
</feature>
<feature type="compositionally biased region" description="Basic and acidic residues" evidence="1">
    <location>
        <begin position="372"/>
        <end position="384"/>
    </location>
</feature>
<feature type="compositionally biased region" description="Polar residues" evidence="1">
    <location>
        <begin position="415"/>
        <end position="425"/>
    </location>
</feature>
<feature type="compositionally biased region" description="Polar residues" evidence="1">
    <location>
        <begin position="287"/>
        <end position="296"/>
    </location>
</feature>
<feature type="compositionally biased region" description="Acidic residues" evidence="1">
    <location>
        <begin position="561"/>
        <end position="573"/>
    </location>
</feature>